<keyword evidence="2" id="KW-1185">Reference proteome</keyword>
<dbReference type="Proteomes" id="UP000054549">
    <property type="component" value="Unassembled WGS sequence"/>
</dbReference>
<gene>
    <name evidence="1" type="ORF">M378DRAFT_165065</name>
</gene>
<accession>A0A0C2WN09</accession>
<reference evidence="1 2" key="1">
    <citation type="submission" date="2014-04" db="EMBL/GenBank/DDBJ databases">
        <title>Evolutionary Origins and Diversification of the Mycorrhizal Mutualists.</title>
        <authorList>
            <consortium name="DOE Joint Genome Institute"/>
            <consortium name="Mycorrhizal Genomics Consortium"/>
            <person name="Kohler A."/>
            <person name="Kuo A."/>
            <person name="Nagy L.G."/>
            <person name="Floudas D."/>
            <person name="Copeland A."/>
            <person name="Barry K.W."/>
            <person name="Cichocki N."/>
            <person name="Veneault-Fourrey C."/>
            <person name="LaButti K."/>
            <person name="Lindquist E.A."/>
            <person name="Lipzen A."/>
            <person name="Lundell T."/>
            <person name="Morin E."/>
            <person name="Murat C."/>
            <person name="Riley R."/>
            <person name="Ohm R."/>
            <person name="Sun H."/>
            <person name="Tunlid A."/>
            <person name="Henrissat B."/>
            <person name="Grigoriev I.V."/>
            <person name="Hibbett D.S."/>
            <person name="Martin F."/>
        </authorList>
    </citation>
    <scope>NUCLEOTIDE SEQUENCE [LARGE SCALE GENOMIC DNA]</scope>
    <source>
        <strain evidence="1 2">Koide BX008</strain>
    </source>
</reference>
<evidence type="ECO:0000313" key="2">
    <source>
        <dbReference type="Proteomes" id="UP000054549"/>
    </source>
</evidence>
<proteinExistence type="predicted"/>
<dbReference type="AlphaFoldDB" id="A0A0C2WN09"/>
<dbReference type="EMBL" id="KN818264">
    <property type="protein sequence ID" value="KIL62977.1"/>
    <property type="molecule type" value="Genomic_DNA"/>
</dbReference>
<evidence type="ECO:0000313" key="1">
    <source>
        <dbReference type="EMBL" id="KIL62977.1"/>
    </source>
</evidence>
<name>A0A0C2WN09_AMAMK</name>
<dbReference type="HOGENOM" id="CLU_2978671_0_0_1"/>
<dbReference type="InParanoid" id="A0A0C2WN09"/>
<organism evidence="1 2">
    <name type="scientific">Amanita muscaria (strain Koide BX008)</name>
    <dbReference type="NCBI Taxonomy" id="946122"/>
    <lineage>
        <taxon>Eukaryota</taxon>
        <taxon>Fungi</taxon>
        <taxon>Dikarya</taxon>
        <taxon>Basidiomycota</taxon>
        <taxon>Agaricomycotina</taxon>
        <taxon>Agaricomycetes</taxon>
        <taxon>Agaricomycetidae</taxon>
        <taxon>Agaricales</taxon>
        <taxon>Pluteineae</taxon>
        <taxon>Amanitaceae</taxon>
        <taxon>Amanita</taxon>
    </lineage>
</organism>
<protein>
    <submittedName>
        <fullName evidence="1">Uncharacterized protein</fullName>
    </submittedName>
</protein>
<sequence>MATPPPAVKLQRLSFSAPASESGISFSVTSAVRIKGYLVLQLCSRYPGIHIYLMNVSV</sequence>